<evidence type="ECO:0000256" key="11">
    <source>
        <dbReference type="ARBA" id="ARBA00023232"/>
    </source>
</evidence>
<evidence type="ECO:0000256" key="2">
    <source>
        <dbReference type="ARBA" id="ARBA00004704"/>
    </source>
</evidence>
<evidence type="ECO:0000256" key="9">
    <source>
        <dbReference type="ARBA" id="ARBA00023002"/>
    </source>
</evidence>
<dbReference type="PANTHER" id="PTHR11056:SF0">
    <property type="entry name" value="HOMOGENTISATE 1,2-DIOXYGENASE"/>
    <property type="match status" value="1"/>
</dbReference>
<dbReference type="GO" id="GO:0006572">
    <property type="term" value="P:L-tyrosine catabolic process"/>
    <property type="evidence" value="ECO:0007669"/>
    <property type="project" value="UniProtKB-KW"/>
</dbReference>
<dbReference type="Pfam" id="PF20510">
    <property type="entry name" value="HgmA_N"/>
    <property type="match status" value="1"/>
</dbReference>
<comment type="pathway">
    <text evidence="2">Amino-acid degradation; L-phenylalanine degradation; acetoacetate and fumarate from L-phenylalanine: step 4/6.</text>
</comment>
<feature type="binding site" evidence="16">
    <location>
        <position position="354"/>
    </location>
    <ligand>
        <name>Fe cation</name>
        <dbReference type="ChEBI" id="CHEBI:24875"/>
    </ligand>
</feature>
<accession>A0A1S3H295</accession>
<dbReference type="Proteomes" id="UP000085678">
    <property type="component" value="Unplaced"/>
</dbReference>
<evidence type="ECO:0000256" key="16">
    <source>
        <dbReference type="PIRSR" id="PIRSR605708-2"/>
    </source>
</evidence>
<keyword evidence="11" id="KW-0585">Phenylalanine catabolism</keyword>
<dbReference type="OrthoDB" id="1689029at2759"/>
<keyword evidence="9" id="KW-0560">Oxidoreductase</keyword>
<keyword evidence="7" id="KW-0828">Tyrosine catabolism</keyword>
<evidence type="ECO:0000256" key="5">
    <source>
        <dbReference type="ARBA" id="ARBA00018757"/>
    </source>
</evidence>
<keyword evidence="6 16" id="KW-0479">Metal-binding</keyword>
<evidence type="ECO:0000256" key="8">
    <source>
        <dbReference type="ARBA" id="ARBA00022964"/>
    </source>
</evidence>
<evidence type="ECO:0000313" key="20">
    <source>
        <dbReference type="Proteomes" id="UP000085678"/>
    </source>
</evidence>
<protein>
    <recommendedName>
        <fullName evidence="5">Homogentisate 1,2-dioxygenase</fullName>
        <ecNumber evidence="4">1.13.11.5</ecNumber>
    </recommendedName>
    <alternativeName>
        <fullName evidence="12">Homogentisate oxygenase</fullName>
    </alternativeName>
    <alternativeName>
        <fullName evidence="13">Homogentisic acid oxidase</fullName>
    </alternativeName>
    <alternativeName>
        <fullName evidence="14">Homogentisicase</fullName>
    </alternativeName>
</protein>
<dbReference type="Pfam" id="PF04209">
    <property type="entry name" value="HgmA_C"/>
    <property type="match status" value="1"/>
</dbReference>
<dbReference type="STRING" id="7574.A0A1S3H295"/>
<feature type="binding site" evidence="16">
    <location>
        <position position="363"/>
    </location>
    <ligand>
        <name>homogentisate</name>
        <dbReference type="ChEBI" id="CHEBI:16169"/>
    </ligand>
</feature>
<feature type="binding site" evidence="16">
    <location>
        <position position="384"/>
    </location>
    <ligand>
        <name>Fe cation</name>
        <dbReference type="ChEBI" id="CHEBI:24875"/>
    </ligand>
</feature>
<sequence length="485" mass="54439">MVSDARDYRPSKMADKLKLKYMTGFGNEFTSEDPRCAGALPEGQNNPQKCNYGLYAEQLSGSAFTAPRDSNKRSWLYRIRPSVMHKPFELMEPGNFTNNWTDTHPNPNQLRWKPFDIPNKNGKKVDFVEGLATVCGAGDARARHGCGVHIFACNASMTNRCFYNSDGEMLIVPQQGPLLITTEFGMMHVHPNEICVIQQGVRFSVAVEGETRGYMLEVFDGSFALPNLGPIGANGLANPRDFQTPVAWYEDRECDFTVISKFQGCLFAAKQNHSPFDVVAWHGNFAPYKYDLSKFNTINTVSFDHVDPSIFTVLTCQSMKPGVAIADFVIFPPRWGVAENTFRPPYYHRNCMSEFMGLIYGNYEAKEEGFLPGGASLHSMMTPHGPDAECFEKASNAKLKPQRVADGTMSFMFESSLSMQVTKWGNEKCQKVDHKYYKCWEGLKKHFNPNKRKMDGETADGETPKKMPSRGVVGSTVTPSKTYSF</sequence>
<dbReference type="GeneID" id="106151060"/>
<dbReference type="FunFam" id="2.60.120.10:FF:000026">
    <property type="entry name" value="Homogentisate 1,2-dioxygenase"/>
    <property type="match status" value="1"/>
</dbReference>
<dbReference type="SUPFAM" id="SSF51182">
    <property type="entry name" value="RmlC-like cupins"/>
    <property type="match status" value="1"/>
</dbReference>
<feature type="region of interest" description="Disordered" evidence="17">
    <location>
        <begin position="450"/>
        <end position="485"/>
    </location>
</feature>
<keyword evidence="20" id="KW-1185">Reference proteome</keyword>
<evidence type="ECO:0000313" key="21">
    <source>
        <dbReference type="RefSeq" id="XP_013379596.1"/>
    </source>
</evidence>
<dbReference type="KEGG" id="lak:106151060"/>
<reference evidence="21" key="1">
    <citation type="submission" date="2025-08" db="UniProtKB">
        <authorList>
            <consortium name="RefSeq"/>
        </authorList>
    </citation>
    <scope>IDENTIFICATION</scope>
    <source>
        <tissue evidence="21">Gonads</tissue>
    </source>
</reference>
<dbReference type="InterPro" id="IPR046452">
    <property type="entry name" value="HgmA_N"/>
</dbReference>
<evidence type="ECO:0000256" key="13">
    <source>
        <dbReference type="ARBA" id="ARBA00030437"/>
    </source>
</evidence>
<dbReference type="InterPro" id="IPR005708">
    <property type="entry name" value="Homogentis_dOase"/>
</dbReference>
<feature type="active site" description="Proton acceptor" evidence="15">
    <location>
        <position position="305"/>
    </location>
</feature>
<evidence type="ECO:0000256" key="4">
    <source>
        <dbReference type="ARBA" id="ARBA00013127"/>
    </source>
</evidence>
<evidence type="ECO:0000256" key="1">
    <source>
        <dbReference type="ARBA" id="ARBA00001962"/>
    </source>
</evidence>
<feature type="domain" description="Homogentisate 1,2-dioxygenase C-terminal" evidence="18">
    <location>
        <begin position="293"/>
        <end position="447"/>
    </location>
</feature>
<dbReference type="CDD" id="cd07000">
    <property type="entry name" value="cupin_HGO_N"/>
    <property type="match status" value="1"/>
</dbReference>
<name>A0A1S3H295_LINAN</name>
<dbReference type="GO" id="GO:0005737">
    <property type="term" value="C:cytoplasm"/>
    <property type="evidence" value="ECO:0007669"/>
    <property type="project" value="TreeGrafter"/>
</dbReference>
<dbReference type="PANTHER" id="PTHR11056">
    <property type="entry name" value="HOMOGENTISATE 1,2-DIOXYGENASE"/>
    <property type="match status" value="1"/>
</dbReference>
<dbReference type="InterPro" id="IPR046451">
    <property type="entry name" value="HgmA_C"/>
</dbReference>
<proteinExistence type="inferred from homology"/>
<feature type="binding site" evidence="16">
    <location>
        <position position="348"/>
    </location>
    <ligand>
        <name>Fe cation</name>
        <dbReference type="ChEBI" id="CHEBI:24875"/>
    </ligand>
</feature>
<evidence type="ECO:0000256" key="12">
    <source>
        <dbReference type="ARBA" id="ARBA00030235"/>
    </source>
</evidence>
<feature type="compositionally biased region" description="Polar residues" evidence="17">
    <location>
        <begin position="475"/>
        <end position="485"/>
    </location>
</feature>
<feature type="binding site" evidence="16">
    <location>
        <position position="384"/>
    </location>
    <ligand>
        <name>homogentisate</name>
        <dbReference type="ChEBI" id="CHEBI:16169"/>
    </ligand>
</feature>
<organism evidence="20 21">
    <name type="scientific">Lingula anatina</name>
    <name type="common">Brachiopod</name>
    <name type="synonym">Lingula unguis</name>
    <dbReference type="NCBI Taxonomy" id="7574"/>
    <lineage>
        <taxon>Eukaryota</taxon>
        <taxon>Metazoa</taxon>
        <taxon>Spiralia</taxon>
        <taxon>Lophotrochozoa</taxon>
        <taxon>Brachiopoda</taxon>
        <taxon>Linguliformea</taxon>
        <taxon>Lingulata</taxon>
        <taxon>Lingulida</taxon>
        <taxon>Linguloidea</taxon>
        <taxon>Lingulidae</taxon>
        <taxon>Lingula</taxon>
    </lineage>
</organism>
<dbReference type="AlphaFoldDB" id="A0A1S3H295"/>
<dbReference type="UniPathway" id="UPA00139">
    <property type="reaction ID" value="UER00339"/>
</dbReference>
<dbReference type="NCBIfam" id="TIGR01015">
    <property type="entry name" value="hmgA"/>
    <property type="match status" value="1"/>
</dbReference>
<dbReference type="FunCoup" id="A0A1S3H295">
    <property type="interactions" value="128"/>
</dbReference>
<dbReference type="RefSeq" id="XP_013379596.1">
    <property type="nucleotide sequence ID" value="XM_013524142.2"/>
</dbReference>
<dbReference type="Gene3D" id="2.60.120.10">
    <property type="entry name" value="Jelly Rolls"/>
    <property type="match status" value="1"/>
</dbReference>
<keyword evidence="8" id="KW-0223">Dioxygenase</keyword>
<evidence type="ECO:0000256" key="3">
    <source>
        <dbReference type="ARBA" id="ARBA00007757"/>
    </source>
</evidence>
<evidence type="ECO:0000259" key="19">
    <source>
        <dbReference type="Pfam" id="PF20510"/>
    </source>
</evidence>
<dbReference type="InterPro" id="IPR014710">
    <property type="entry name" value="RmlC-like_jellyroll"/>
</dbReference>
<keyword evidence="10 16" id="KW-0408">Iron</keyword>
<feature type="domain" description="Homogentisate 1,2-dioxygenase N-terminal" evidence="19">
    <location>
        <begin position="20"/>
        <end position="292"/>
    </location>
</feature>
<comment type="cofactor">
    <cofactor evidence="1 16">
        <name>Fe cation</name>
        <dbReference type="ChEBI" id="CHEBI:24875"/>
    </cofactor>
</comment>
<gene>
    <name evidence="21" type="primary">LOC106151060</name>
</gene>
<dbReference type="GO" id="GO:0006559">
    <property type="term" value="P:L-phenylalanine catabolic process"/>
    <property type="evidence" value="ECO:0007669"/>
    <property type="project" value="UniProtKB-UniPathway"/>
</dbReference>
<evidence type="ECO:0000256" key="14">
    <source>
        <dbReference type="ARBA" id="ARBA00033225"/>
    </source>
</evidence>
<dbReference type="GO" id="GO:0004411">
    <property type="term" value="F:homogentisate 1,2-dioxygenase activity"/>
    <property type="evidence" value="ECO:0007669"/>
    <property type="project" value="UniProtKB-EC"/>
</dbReference>
<evidence type="ECO:0000256" key="10">
    <source>
        <dbReference type="ARBA" id="ARBA00023004"/>
    </source>
</evidence>
<evidence type="ECO:0000256" key="17">
    <source>
        <dbReference type="SAM" id="MobiDB-lite"/>
    </source>
</evidence>
<evidence type="ECO:0000256" key="6">
    <source>
        <dbReference type="ARBA" id="ARBA00022723"/>
    </source>
</evidence>
<comment type="similarity">
    <text evidence="3">Belongs to the homogentisate dioxygenase family.</text>
</comment>
<dbReference type="InParanoid" id="A0A1S3H295"/>
<dbReference type="InterPro" id="IPR011051">
    <property type="entry name" value="RmlC_Cupin_sf"/>
</dbReference>
<evidence type="ECO:0000259" key="18">
    <source>
        <dbReference type="Pfam" id="PF04209"/>
    </source>
</evidence>
<evidence type="ECO:0000256" key="7">
    <source>
        <dbReference type="ARBA" id="ARBA00022878"/>
    </source>
</evidence>
<dbReference type="GO" id="GO:0046872">
    <property type="term" value="F:metal ion binding"/>
    <property type="evidence" value="ECO:0007669"/>
    <property type="project" value="UniProtKB-KW"/>
</dbReference>
<evidence type="ECO:0000256" key="15">
    <source>
        <dbReference type="PIRSR" id="PIRSR605708-1"/>
    </source>
</evidence>
<dbReference type="EC" id="1.13.11.5" evidence="4"/>